<keyword evidence="1" id="KW-1133">Transmembrane helix</keyword>
<name>A0AAW3IZ10_VIBPH</name>
<dbReference type="AlphaFoldDB" id="A0AAW3IZ10"/>
<comment type="caution">
    <text evidence="2">The sequence shown here is derived from an EMBL/GenBank/DDBJ whole genome shotgun (WGS) entry which is preliminary data.</text>
</comment>
<reference evidence="2 3" key="1">
    <citation type="submission" date="2015-07" db="EMBL/GenBank/DDBJ databases">
        <title>Foodborne Vibrio parahaemolyticus Isolates.</title>
        <authorList>
            <person name="Ronholm J."/>
            <person name="Petronella N."/>
            <person name="Kenwell R."/>
            <person name="Banerjee S."/>
        </authorList>
    </citation>
    <scope>NUCLEOTIDE SEQUENCE [LARGE SCALE GENOMIC DNA]</scope>
    <source>
        <strain evidence="2 3">HS-06-05</strain>
    </source>
</reference>
<dbReference type="Proteomes" id="UP000037697">
    <property type="component" value="Unassembled WGS sequence"/>
</dbReference>
<keyword evidence="1" id="KW-0472">Membrane</keyword>
<evidence type="ECO:0000256" key="1">
    <source>
        <dbReference type="SAM" id="Phobius"/>
    </source>
</evidence>
<dbReference type="EMBL" id="LIRS01000053">
    <property type="protein sequence ID" value="KOY36929.1"/>
    <property type="molecule type" value="Genomic_DNA"/>
</dbReference>
<proteinExistence type="predicted"/>
<evidence type="ECO:0000313" key="2">
    <source>
        <dbReference type="EMBL" id="KOY36929.1"/>
    </source>
</evidence>
<protein>
    <submittedName>
        <fullName evidence="2">Uncharacterized protein</fullName>
    </submittedName>
</protein>
<organism evidence="2 3">
    <name type="scientific">Vibrio parahaemolyticus</name>
    <dbReference type="NCBI Taxonomy" id="670"/>
    <lineage>
        <taxon>Bacteria</taxon>
        <taxon>Pseudomonadati</taxon>
        <taxon>Pseudomonadota</taxon>
        <taxon>Gammaproteobacteria</taxon>
        <taxon>Vibrionales</taxon>
        <taxon>Vibrionaceae</taxon>
        <taxon>Vibrio</taxon>
    </lineage>
</organism>
<sequence>MHSIIVFGFPMILVTFEWLLRSIANVDTFGFVGPTLAAAAISFIVPLTKLKEEKIVVEGKEWIKVSKKDTRFVSFVWLMLLLGLLVWFRVCTLSINSNSQTIMDFIKTII</sequence>
<feature type="transmembrane region" description="Helical" evidence="1">
    <location>
        <begin position="71"/>
        <end position="90"/>
    </location>
</feature>
<accession>A0AAW3IZ10</accession>
<gene>
    <name evidence="2" type="ORF">ACX05_07120</name>
</gene>
<feature type="transmembrane region" description="Helical" evidence="1">
    <location>
        <begin position="5"/>
        <end position="23"/>
    </location>
</feature>
<feature type="transmembrane region" description="Helical" evidence="1">
    <location>
        <begin position="29"/>
        <end position="50"/>
    </location>
</feature>
<keyword evidence="1" id="KW-0812">Transmembrane</keyword>
<evidence type="ECO:0000313" key="3">
    <source>
        <dbReference type="Proteomes" id="UP000037697"/>
    </source>
</evidence>
<dbReference type="RefSeq" id="WP_053811848.1">
    <property type="nucleotide sequence ID" value="NZ_LIRS01000053.1"/>
</dbReference>